<evidence type="ECO:0000256" key="3">
    <source>
        <dbReference type="ARBA" id="ARBA00022692"/>
    </source>
</evidence>
<feature type="transmembrane region" description="Helical" evidence="6">
    <location>
        <begin position="64"/>
        <end position="83"/>
    </location>
</feature>
<dbReference type="GO" id="GO:0016787">
    <property type="term" value="F:hydrolase activity"/>
    <property type="evidence" value="ECO:0007669"/>
    <property type="project" value="UniProtKB-KW"/>
</dbReference>
<keyword evidence="8" id="KW-1185">Reference proteome</keyword>
<feature type="transmembrane region" description="Helical" evidence="6">
    <location>
        <begin position="36"/>
        <end position="58"/>
    </location>
</feature>
<dbReference type="GO" id="GO:0005886">
    <property type="term" value="C:plasma membrane"/>
    <property type="evidence" value="ECO:0007669"/>
    <property type="project" value="UniProtKB-SubCell"/>
</dbReference>
<dbReference type="PANTHER" id="PTHR33931">
    <property type="entry name" value="HOLIN-LIKE PROTEIN CIDA-RELATED"/>
    <property type="match status" value="1"/>
</dbReference>
<feature type="transmembrane region" description="Helical" evidence="6">
    <location>
        <begin position="123"/>
        <end position="146"/>
    </location>
</feature>
<feature type="transmembrane region" description="Helical" evidence="6">
    <location>
        <begin position="95"/>
        <end position="117"/>
    </location>
</feature>
<evidence type="ECO:0000256" key="1">
    <source>
        <dbReference type="ARBA" id="ARBA00004651"/>
    </source>
</evidence>
<dbReference type="OrthoDB" id="3176438at2"/>
<proteinExistence type="predicted"/>
<evidence type="ECO:0000313" key="7">
    <source>
        <dbReference type="EMBL" id="RNL41303.1"/>
    </source>
</evidence>
<protein>
    <submittedName>
        <fullName evidence="7">Murein hydrolase regulator LrgA</fullName>
    </submittedName>
</protein>
<gene>
    <name evidence="7" type="ORF">DMP08_09595</name>
</gene>
<dbReference type="Proteomes" id="UP000278632">
    <property type="component" value="Unassembled WGS sequence"/>
</dbReference>
<reference evidence="8" key="1">
    <citation type="submission" date="2018-05" db="EMBL/GenBank/DDBJ databases">
        <title>Genome Sequencing of selected type strains of the family Eggerthellaceae.</title>
        <authorList>
            <person name="Danylec N."/>
            <person name="Stoll D.A."/>
            <person name="Doetsch A."/>
            <person name="Huch M."/>
        </authorList>
    </citation>
    <scope>NUCLEOTIDE SEQUENCE [LARGE SCALE GENOMIC DNA]</scope>
    <source>
        <strain evidence="8">DSM 16106</strain>
    </source>
</reference>
<dbReference type="Pfam" id="PF03788">
    <property type="entry name" value="LrgA"/>
    <property type="match status" value="1"/>
</dbReference>
<sequence length="156" mass="16300">MEHIEGVSRDASGRASASLKNAASWRSKTGAAAKRIAKILVQLVLLLGVYAAGCALASVLPITLPGNIVGMVLLLALLGTGLLKTRHVGDACTCLIDNMSLFFIPAGVAIMGCVSLLEGNVAKFALVCVATTVLVFLATSGTVVFVSRLMDRWEKR</sequence>
<accession>A0A3N0B2E1</accession>
<keyword evidence="7" id="KW-0378">Hydrolase</keyword>
<organism evidence="7 8">
    <name type="scientific">Paraeggerthella hongkongensis</name>
    <dbReference type="NCBI Taxonomy" id="230658"/>
    <lineage>
        <taxon>Bacteria</taxon>
        <taxon>Bacillati</taxon>
        <taxon>Actinomycetota</taxon>
        <taxon>Coriobacteriia</taxon>
        <taxon>Eggerthellales</taxon>
        <taxon>Eggerthellaceae</taxon>
        <taxon>Paraeggerthella</taxon>
    </lineage>
</organism>
<keyword evidence="5 6" id="KW-0472">Membrane</keyword>
<comment type="caution">
    <text evidence="7">The sequence shown here is derived from an EMBL/GenBank/DDBJ whole genome shotgun (WGS) entry which is preliminary data.</text>
</comment>
<evidence type="ECO:0000256" key="6">
    <source>
        <dbReference type="SAM" id="Phobius"/>
    </source>
</evidence>
<evidence type="ECO:0000313" key="8">
    <source>
        <dbReference type="Proteomes" id="UP000278632"/>
    </source>
</evidence>
<comment type="subcellular location">
    <subcellularLocation>
        <location evidence="1">Cell membrane</location>
        <topology evidence="1">Multi-pass membrane protein</topology>
    </subcellularLocation>
</comment>
<dbReference type="AlphaFoldDB" id="A0A3N0B2E1"/>
<keyword evidence="3 6" id="KW-0812">Transmembrane</keyword>
<evidence type="ECO:0000256" key="4">
    <source>
        <dbReference type="ARBA" id="ARBA00022989"/>
    </source>
</evidence>
<name>A0A3N0B2E1_9ACTN</name>
<keyword evidence="2" id="KW-1003">Cell membrane</keyword>
<dbReference type="InterPro" id="IPR005538">
    <property type="entry name" value="LrgA/CidA"/>
</dbReference>
<evidence type="ECO:0000256" key="2">
    <source>
        <dbReference type="ARBA" id="ARBA00022475"/>
    </source>
</evidence>
<evidence type="ECO:0000256" key="5">
    <source>
        <dbReference type="ARBA" id="ARBA00023136"/>
    </source>
</evidence>
<keyword evidence="4 6" id="KW-1133">Transmembrane helix</keyword>
<dbReference type="EMBL" id="QICD01000022">
    <property type="protein sequence ID" value="RNL41303.1"/>
    <property type="molecule type" value="Genomic_DNA"/>
</dbReference>
<dbReference type="PANTHER" id="PTHR33931:SF2">
    <property type="entry name" value="HOLIN-LIKE PROTEIN CIDA"/>
    <property type="match status" value="1"/>
</dbReference>
<dbReference type="RefSeq" id="WP_123192673.1">
    <property type="nucleotide sequence ID" value="NZ_QICD01000022.1"/>
</dbReference>